<evidence type="ECO:0000256" key="1">
    <source>
        <dbReference type="ARBA" id="ARBA00022475"/>
    </source>
</evidence>
<keyword evidence="5 7" id="KW-0472">Membrane</keyword>
<evidence type="ECO:0000256" key="4">
    <source>
        <dbReference type="ARBA" id="ARBA00022989"/>
    </source>
</evidence>
<comment type="function">
    <text evidence="7">Essential cell division protein.</text>
</comment>
<comment type="subcellular location">
    <subcellularLocation>
        <location evidence="7">Cell membrane</location>
        <topology evidence="7">Single-pass type II membrane protein</topology>
    </subcellularLocation>
    <text evidence="7">Localizes to the division septum where it forms a ring structure.</text>
</comment>
<sequence length="177" mass="20123">MIVAREKAEYYGLPEMPVQNKHMRRRQAVRGLLRKERLSLTGLVLLCFCCCAIIAFYYAQVLITGYQISTAEKELTRLRVESHDLYAKVNQLTSLENIEAIAVHKLGMVKPQNDRIVVIQQVNPVQQQTDIAINDDDAGKTLAVIPDRPEEKQREQNWLIRTFADMVGRLGASIQTG</sequence>
<dbReference type="GO" id="GO:0032153">
    <property type="term" value="C:cell division site"/>
    <property type="evidence" value="ECO:0007669"/>
    <property type="project" value="UniProtKB-UniRule"/>
</dbReference>
<dbReference type="OrthoDB" id="2082132at2"/>
<dbReference type="AlphaFoldDB" id="R4KIG6"/>
<evidence type="ECO:0000313" key="8">
    <source>
        <dbReference type="EMBL" id="AGL02988.1"/>
    </source>
</evidence>
<keyword evidence="6 7" id="KW-0131">Cell cycle</keyword>
<evidence type="ECO:0000256" key="2">
    <source>
        <dbReference type="ARBA" id="ARBA00022618"/>
    </source>
</evidence>
<dbReference type="eggNOG" id="COG2919">
    <property type="taxonomic scope" value="Bacteria"/>
</dbReference>
<dbReference type="HOGENOM" id="CLU_129742_0_0_9"/>
<reference evidence="8 9" key="1">
    <citation type="submission" date="2012-01" db="EMBL/GenBank/DDBJ databases">
        <title>Complete sequence of Desulfotomaculum gibsoniae DSM 7213.</title>
        <authorList>
            <consortium name="US DOE Joint Genome Institute"/>
            <person name="Lucas S."/>
            <person name="Han J."/>
            <person name="Lapidus A."/>
            <person name="Cheng J.-F."/>
            <person name="Goodwin L."/>
            <person name="Pitluck S."/>
            <person name="Peters L."/>
            <person name="Ovchinnikova G."/>
            <person name="Teshima H."/>
            <person name="Detter J.C."/>
            <person name="Han C."/>
            <person name="Tapia R."/>
            <person name="Land M."/>
            <person name="Hauser L."/>
            <person name="Kyrpides N."/>
            <person name="Ivanova N."/>
            <person name="Pagani I."/>
            <person name="Parshina S."/>
            <person name="Plugge C."/>
            <person name="Muyzer G."/>
            <person name="Kuever J."/>
            <person name="Ivanova A."/>
            <person name="Nazina T."/>
            <person name="Klenk H.-P."/>
            <person name="Brambilla E."/>
            <person name="Spring S."/>
            <person name="Stams A.F."/>
            <person name="Woyke T."/>
        </authorList>
    </citation>
    <scope>NUCLEOTIDE SEQUENCE [LARGE SCALE GENOMIC DNA]</scope>
    <source>
        <strain evidence="8 9">DSM 7213</strain>
    </source>
</reference>
<dbReference type="KEGG" id="dgi:Desgi_3665"/>
<evidence type="ECO:0000256" key="6">
    <source>
        <dbReference type="ARBA" id="ARBA00023306"/>
    </source>
</evidence>
<keyword evidence="4 7" id="KW-1133">Transmembrane helix</keyword>
<proteinExistence type="inferred from homology"/>
<feature type="transmembrane region" description="Helical" evidence="7">
    <location>
        <begin position="40"/>
        <end position="59"/>
    </location>
</feature>
<keyword evidence="9" id="KW-1185">Reference proteome</keyword>
<evidence type="ECO:0000313" key="9">
    <source>
        <dbReference type="Proteomes" id="UP000013520"/>
    </source>
</evidence>
<dbReference type="InterPro" id="IPR011922">
    <property type="entry name" value="Cell_div_FtsL"/>
</dbReference>
<dbReference type="EMBL" id="CP003273">
    <property type="protein sequence ID" value="AGL02988.1"/>
    <property type="molecule type" value="Genomic_DNA"/>
</dbReference>
<keyword evidence="1 7" id="KW-1003">Cell membrane</keyword>
<evidence type="ECO:0000256" key="3">
    <source>
        <dbReference type="ARBA" id="ARBA00022692"/>
    </source>
</evidence>
<dbReference type="GO" id="GO:0043093">
    <property type="term" value="P:FtsZ-dependent cytokinesis"/>
    <property type="evidence" value="ECO:0007669"/>
    <property type="project" value="UniProtKB-UniRule"/>
</dbReference>
<gene>
    <name evidence="7" type="primary">ftsL</name>
    <name evidence="8" type="ORF">Desgi_3665</name>
</gene>
<protein>
    <recommendedName>
        <fullName evidence="7">Cell division protein FtsL</fullName>
    </recommendedName>
</protein>
<dbReference type="GO" id="GO:0005886">
    <property type="term" value="C:plasma membrane"/>
    <property type="evidence" value="ECO:0007669"/>
    <property type="project" value="UniProtKB-SubCell"/>
</dbReference>
<dbReference type="RefSeq" id="WP_006520378.1">
    <property type="nucleotide sequence ID" value="NC_021184.1"/>
</dbReference>
<organism evidence="8 9">
    <name type="scientific">Desulfoscipio gibsoniae DSM 7213</name>
    <dbReference type="NCBI Taxonomy" id="767817"/>
    <lineage>
        <taxon>Bacteria</taxon>
        <taxon>Bacillati</taxon>
        <taxon>Bacillota</taxon>
        <taxon>Clostridia</taxon>
        <taxon>Eubacteriales</taxon>
        <taxon>Desulfallaceae</taxon>
        <taxon>Desulfoscipio</taxon>
    </lineage>
</organism>
<keyword evidence="2 7" id="KW-0132">Cell division</keyword>
<comment type="similarity">
    <text evidence="7">Belongs to the FtsL family.</text>
</comment>
<keyword evidence="3 7" id="KW-0812">Transmembrane</keyword>
<dbReference type="HAMAP" id="MF_00910">
    <property type="entry name" value="FtsL"/>
    <property type="match status" value="1"/>
</dbReference>
<dbReference type="STRING" id="767817.Desgi_3665"/>
<dbReference type="Proteomes" id="UP000013520">
    <property type="component" value="Chromosome"/>
</dbReference>
<name>R4KIG6_9FIRM</name>
<evidence type="ECO:0000256" key="7">
    <source>
        <dbReference type="HAMAP-Rule" id="MF_00910"/>
    </source>
</evidence>
<accession>R4KIG6</accession>
<evidence type="ECO:0000256" key="5">
    <source>
        <dbReference type="ARBA" id="ARBA00023136"/>
    </source>
</evidence>